<feature type="transmembrane region" description="Helical" evidence="1">
    <location>
        <begin position="209"/>
        <end position="231"/>
    </location>
</feature>
<proteinExistence type="predicted"/>
<keyword evidence="1" id="KW-0812">Transmembrane</keyword>
<feature type="transmembrane region" description="Helical" evidence="1">
    <location>
        <begin position="147"/>
        <end position="168"/>
    </location>
</feature>
<accession>A0A449AH92</accession>
<feature type="transmembrane region" description="Helical" evidence="1">
    <location>
        <begin position="84"/>
        <end position="102"/>
    </location>
</feature>
<reference evidence="2 3" key="1">
    <citation type="submission" date="2019-01" db="EMBL/GenBank/DDBJ databases">
        <authorList>
            <consortium name="Pathogen Informatics"/>
        </authorList>
    </citation>
    <scope>NUCLEOTIDE SEQUENCE [LARGE SCALE GENOMIC DNA]</scope>
    <source>
        <strain evidence="2 3">NCTC10142</strain>
        <plasmid evidence="3">13</plasmid>
    </source>
</reference>
<feature type="transmembrane region" description="Helical" evidence="1">
    <location>
        <begin position="52"/>
        <end position="72"/>
    </location>
</feature>
<name>A0A449AH92_9BACT</name>
<keyword evidence="2" id="KW-0614">Plasmid</keyword>
<dbReference type="InterPro" id="IPR059214">
    <property type="entry name" value="MSC_0882-like"/>
</dbReference>
<sequence>MFKPKRSGQKLELNTAQFNIEKNKESKIYLDPQKQLSPNTYSVIKKEKRVRILSAIFWGLIFSACFIGILLNVTLTLNKEDKKIGYYFLLAIPFIISFLYMVKSLIKISGWKKVQTSFRQSYSNADASASSMFVDIYQALVLKKLRLSWGLAFFLTYFGLFNLLVLILKDQVWEVGNNFDKNSATNGINFHFIIDFAKINISLFGNVNLLLIIDGCIIVGAIALYVLIILYDKKRIQDIQGNFGSSEAAISVKNLVEKRRQKENKAWMRTYIIIFILVILLPFVLLIYLIYKKIIRRKA</sequence>
<keyword evidence="1" id="KW-1133">Transmembrane helix</keyword>
<protein>
    <submittedName>
        <fullName evidence="2">Uncharacterized protein</fullName>
    </submittedName>
</protein>
<organism evidence="2 3">
    <name type="scientific">Mycoplasmopsis cynos</name>
    <dbReference type="NCBI Taxonomy" id="171284"/>
    <lineage>
        <taxon>Bacteria</taxon>
        <taxon>Bacillati</taxon>
        <taxon>Mycoplasmatota</taxon>
        <taxon>Mycoplasmoidales</taxon>
        <taxon>Metamycoplasmataceae</taxon>
        <taxon>Mycoplasmopsis</taxon>
    </lineage>
</organism>
<geneLocation type="plasmid" evidence="2 3">
    <name>13</name>
</geneLocation>
<dbReference type="Proteomes" id="UP000289506">
    <property type="component" value="Plasmid 13"/>
</dbReference>
<evidence type="ECO:0000313" key="3">
    <source>
        <dbReference type="Proteomes" id="UP000289506"/>
    </source>
</evidence>
<evidence type="ECO:0000313" key="2">
    <source>
        <dbReference type="EMBL" id="VEU64365.1"/>
    </source>
</evidence>
<dbReference type="AlphaFoldDB" id="A0A449AH92"/>
<feature type="transmembrane region" description="Helical" evidence="1">
    <location>
        <begin position="268"/>
        <end position="291"/>
    </location>
</feature>
<dbReference type="RefSeq" id="WP_129720379.1">
    <property type="nucleotide sequence ID" value="NZ_LR214986.1"/>
</dbReference>
<dbReference type="NCBIfam" id="NF045846">
    <property type="entry name" value="MSC0882_dom"/>
    <property type="match status" value="1"/>
</dbReference>
<keyword evidence="1" id="KW-0472">Membrane</keyword>
<dbReference type="EMBL" id="LR214986">
    <property type="protein sequence ID" value="VEU64365.1"/>
    <property type="molecule type" value="Genomic_DNA"/>
</dbReference>
<evidence type="ECO:0000256" key="1">
    <source>
        <dbReference type="SAM" id="Phobius"/>
    </source>
</evidence>
<gene>
    <name evidence="2" type="ORF">NCTC10142_00103</name>
</gene>